<keyword evidence="5 7" id="KW-0472">Membrane</keyword>
<evidence type="ECO:0000256" key="1">
    <source>
        <dbReference type="ARBA" id="ARBA00004651"/>
    </source>
</evidence>
<dbReference type="RefSeq" id="WP_160776642.1">
    <property type="nucleotide sequence ID" value="NZ_WUMV01000007.1"/>
</dbReference>
<evidence type="ECO:0000313" key="9">
    <source>
        <dbReference type="EMBL" id="MXN66417.1"/>
    </source>
</evidence>
<sequence length="338" mass="37461">MADLQAYLTPEITVVAIALLVAFSIGGVLYALFQPRLNGELNREKRIHEISARHEIHADRLKARDADRRRKNVQDQLKEFEERQRSRQKKESLDLELRIKQAGLSWSKRMFWLVSLLIGLAAAFAGFLVKPSPWVVGAFGFVGFLGLPRWFVAWRRKKRFNAFLDELPNAVDVIVRGAKAGLPVNECIQIVAAEAREPVASEFRRIVETQTMGVSLAEAVARMPKRVPVAEANFFAIVIAIQQQAGGSLSEALGNLSKVLRGRKTLQGKIKAMSSEAKASAGIIGSLPFIVIALLSLTSPDYIGILFEDPTGNLILAGGLCWMTMGILVMRKMINFDH</sequence>
<dbReference type="EMBL" id="WUMV01000007">
    <property type="protein sequence ID" value="MXN66417.1"/>
    <property type="molecule type" value="Genomic_DNA"/>
</dbReference>
<feature type="transmembrane region" description="Helical" evidence="7">
    <location>
        <begin position="134"/>
        <end position="152"/>
    </location>
</feature>
<keyword evidence="2" id="KW-1003">Cell membrane</keyword>
<keyword evidence="10" id="KW-1185">Reference proteome</keyword>
<dbReference type="InterPro" id="IPR018076">
    <property type="entry name" value="T2SS_GspF_dom"/>
</dbReference>
<evidence type="ECO:0000256" key="6">
    <source>
        <dbReference type="SAM" id="Coils"/>
    </source>
</evidence>
<comment type="caution">
    <text evidence="9">The sequence shown here is derived from an EMBL/GenBank/DDBJ whole genome shotgun (WGS) entry which is preliminary data.</text>
</comment>
<feature type="domain" description="Type II secretion system protein GspF" evidence="8">
    <location>
        <begin position="173"/>
        <end position="295"/>
    </location>
</feature>
<protein>
    <submittedName>
        <fullName evidence="9">Pilus assembly protein</fullName>
    </submittedName>
</protein>
<organism evidence="9 10">
    <name type="scientific">Stappia sediminis</name>
    <dbReference type="NCBI Taxonomy" id="2692190"/>
    <lineage>
        <taxon>Bacteria</taxon>
        <taxon>Pseudomonadati</taxon>
        <taxon>Pseudomonadota</taxon>
        <taxon>Alphaproteobacteria</taxon>
        <taxon>Hyphomicrobiales</taxon>
        <taxon>Stappiaceae</taxon>
        <taxon>Stappia</taxon>
    </lineage>
</organism>
<keyword evidence="3 7" id="KW-0812">Transmembrane</keyword>
<dbReference type="GO" id="GO:0005886">
    <property type="term" value="C:plasma membrane"/>
    <property type="evidence" value="ECO:0007669"/>
    <property type="project" value="UniProtKB-SubCell"/>
</dbReference>
<dbReference type="PANTHER" id="PTHR35007">
    <property type="entry name" value="INTEGRAL MEMBRANE PROTEIN-RELATED"/>
    <property type="match status" value="1"/>
</dbReference>
<dbReference type="Proteomes" id="UP000433101">
    <property type="component" value="Unassembled WGS sequence"/>
</dbReference>
<dbReference type="InterPro" id="IPR042094">
    <property type="entry name" value="T2SS_GspF_sf"/>
</dbReference>
<feature type="transmembrane region" description="Helical" evidence="7">
    <location>
        <begin position="12"/>
        <end position="33"/>
    </location>
</feature>
<comment type="subcellular location">
    <subcellularLocation>
        <location evidence="1">Cell membrane</location>
        <topology evidence="1">Multi-pass membrane protein</topology>
    </subcellularLocation>
</comment>
<dbReference type="Gene3D" id="1.20.81.30">
    <property type="entry name" value="Type II secretion system (T2SS), domain F"/>
    <property type="match status" value="1"/>
</dbReference>
<name>A0A7X3LWI2_9HYPH</name>
<dbReference type="PANTHER" id="PTHR35007:SF1">
    <property type="entry name" value="PILUS ASSEMBLY PROTEIN"/>
    <property type="match status" value="1"/>
</dbReference>
<evidence type="ECO:0000256" key="4">
    <source>
        <dbReference type="ARBA" id="ARBA00022989"/>
    </source>
</evidence>
<gene>
    <name evidence="9" type="ORF">GR183_15995</name>
</gene>
<proteinExistence type="predicted"/>
<evidence type="ECO:0000313" key="10">
    <source>
        <dbReference type="Proteomes" id="UP000433101"/>
    </source>
</evidence>
<dbReference type="Pfam" id="PF00482">
    <property type="entry name" value="T2SSF"/>
    <property type="match status" value="1"/>
</dbReference>
<keyword evidence="4 7" id="KW-1133">Transmembrane helix</keyword>
<accession>A0A7X3LWI2</accession>
<feature type="transmembrane region" description="Helical" evidence="7">
    <location>
        <begin position="110"/>
        <end position="128"/>
    </location>
</feature>
<evidence type="ECO:0000256" key="7">
    <source>
        <dbReference type="SAM" id="Phobius"/>
    </source>
</evidence>
<reference evidence="9 10" key="1">
    <citation type="submission" date="2019-12" db="EMBL/GenBank/DDBJ databases">
        <authorList>
            <person name="Li M."/>
        </authorList>
    </citation>
    <scope>NUCLEOTIDE SEQUENCE [LARGE SCALE GENOMIC DNA]</scope>
    <source>
        <strain evidence="9 10">GBMRC 2046</strain>
    </source>
</reference>
<feature type="transmembrane region" description="Helical" evidence="7">
    <location>
        <begin position="279"/>
        <end position="299"/>
    </location>
</feature>
<dbReference type="AlphaFoldDB" id="A0A7X3LWI2"/>
<evidence type="ECO:0000256" key="5">
    <source>
        <dbReference type="ARBA" id="ARBA00023136"/>
    </source>
</evidence>
<feature type="transmembrane region" description="Helical" evidence="7">
    <location>
        <begin position="311"/>
        <end position="330"/>
    </location>
</feature>
<feature type="coiled-coil region" evidence="6">
    <location>
        <begin position="63"/>
        <end position="90"/>
    </location>
</feature>
<keyword evidence="6" id="KW-0175">Coiled coil</keyword>
<evidence type="ECO:0000256" key="3">
    <source>
        <dbReference type="ARBA" id="ARBA00022692"/>
    </source>
</evidence>
<evidence type="ECO:0000259" key="8">
    <source>
        <dbReference type="Pfam" id="PF00482"/>
    </source>
</evidence>
<evidence type="ECO:0000256" key="2">
    <source>
        <dbReference type="ARBA" id="ARBA00022475"/>
    </source>
</evidence>